<evidence type="ECO:0000313" key="3">
    <source>
        <dbReference type="Proteomes" id="UP001596504"/>
    </source>
</evidence>
<dbReference type="Proteomes" id="UP001596504">
    <property type="component" value="Unassembled WGS sequence"/>
</dbReference>
<keyword evidence="1" id="KW-0812">Transmembrane</keyword>
<feature type="transmembrane region" description="Helical" evidence="1">
    <location>
        <begin position="71"/>
        <end position="90"/>
    </location>
</feature>
<gene>
    <name evidence="2" type="ORF">ACFQRI_17030</name>
</gene>
<name>A0ABW2LP36_9PSEU</name>
<dbReference type="EMBL" id="JBHTCJ010000008">
    <property type="protein sequence ID" value="MFC7343108.1"/>
    <property type="molecule type" value="Genomic_DNA"/>
</dbReference>
<accession>A0ABW2LP36</accession>
<keyword evidence="3" id="KW-1185">Reference proteome</keyword>
<reference evidence="3" key="1">
    <citation type="journal article" date="2019" name="Int. J. Syst. Evol. Microbiol.">
        <title>The Global Catalogue of Microorganisms (GCM) 10K type strain sequencing project: providing services to taxonomists for standard genome sequencing and annotation.</title>
        <authorList>
            <consortium name="The Broad Institute Genomics Platform"/>
            <consortium name="The Broad Institute Genome Sequencing Center for Infectious Disease"/>
            <person name="Wu L."/>
            <person name="Ma J."/>
        </authorList>
    </citation>
    <scope>NUCLEOTIDE SEQUENCE [LARGE SCALE GENOMIC DNA]</scope>
    <source>
        <strain evidence="3">WLHS5</strain>
    </source>
</reference>
<evidence type="ECO:0000256" key="1">
    <source>
        <dbReference type="SAM" id="Phobius"/>
    </source>
</evidence>
<feature type="transmembrane region" description="Helical" evidence="1">
    <location>
        <begin position="21"/>
        <end position="39"/>
    </location>
</feature>
<keyword evidence="1" id="KW-0472">Membrane</keyword>
<proteinExistence type="predicted"/>
<sequence length="160" mass="17022">MRRASFGSGRAIGARGTAARSLLGGFLVGSVAVGSATGTFRVESWVLGLVGFPLVALAGQAWRARRRPERLVALTGLLGHLVTLVVFLLLYGTVWYAPLIGFVSDAALLFFGSSMLLAAARGYAGCEVLAISNWLLRRDDQLGCVVFDALDRLDPRRPTG</sequence>
<keyword evidence="1" id="KW-1133">Transmembrane helix</keyword>
<organism evidence="2 3">
    <name type="scientific">Saccharopolyspora griseoalba</name>
    <dbReference type="NCBI Taxonomy" id="1431848"/>
    <lineage>
        <taxon>Bacteria</taxon>
        <taxon>Bacillati</taxon>
        <taxon>Actinomycetota</taxon>
        <taxon>Actinomycetes</taxon>
        <taxon>Pseudonocardiales</taxon>
        <taxon>Pseudonocardiaceae</taxon>
        <taxon>Saccharopolyspora</taxon>
    </lineage>
</organism>
<evidence type="ECO:0000313" key="2">
    <source>
        <dbReference type="EMBL" id="MFC7343108.1"/>
    </source>
</evidence>
<feature type="transmembrane region" description="Helical" evidence="1">
    <location>
        <begin position="45"/>
        <end position="64"/>
    </location>
</feature>
<protein>
    <submittedName>
        <fullName evidence="2">Uncharacterized protein</fullName>
    </submittedName>
</protein>
<dbReference type="RefSeq" id="WP_380669678.1">
    <property type="nucleotide sequence ID" value="NZ_JBHTCJ010000008.1"/>
</dbReference>
<comment type="caution">
    <text evidence="2">The sequence shown here is derived from an EMBL/GenBank/DDBJ whole genome shotgun (WGS) entry which is preliminary data.</text>
</comment>